<feature type="domain" description="OmpR/PhoB-type" evidence="5">
    <location>
        <begin position="1"/>
        <end position="96"/>
    </location>
</feature>
<gene>
    <name evidence="6" type="ORF">E1288_26935</name>
</gene>
<dbReference type="SUPFAM" id="SSF48452">
    <property type="entry name" value="TPR-like"/>
    <property type="match status" value="3"/>
</dbReference>
<evidence type="ECO:0000256" key="4">
    <source>
        <dbReference type="SAM" id="MobiDB-lite"/>
    </source>
</evidence>
<dbReference type="InterPro" id="IPR027417">
    <property type="entry name" value="P-loop_NTPase"/>
</dbReference>
<organism evidence="6 7">
    <name type="scientific">Saccharopolyspora elongata</name>
    <dbReference type="NCBI Taxonomy" id="2530387"/>
    <lineage>
        <taxon>Bacteria</taxon>
        <taxon>Bacillati</taxon>
        <taxon>Actinomycetota</taxon>
        <taxon>Actinomycetes</taxon>
        <taxon>Pseudonocardiales</taxon>
        <taxon>Pseudonocardiaceae</taxon>
        <taxon>Saccharopolyspora</taxon>
    </lineage>
</organism>
<evidence type="ECO:0000313" key="7">
    <source>
        <dbReference type="Proteomes" id="UP000294947"/>
    </source>
</evidence>
<dbReference type="Pfam" id="PF00931">
    <property type="entry name" value="NB-ARC"/>
    <property type="match status" value="1"/>
</dbReference>
<dbReference type="EMBL" id="SMKW01000040">
    <property type="protein sequence ID" value="TDD43349.1"/>
    <property type="molecule type" value="Genomic_DNA"/>
</dbReference>
<dbReference type="Gene3D" id="1.25.40.10">
    <property type="entry name" value="Tetratricopeptide repeat domain"/>
    <property type="match status" value="2"/>
</dbReference>
<comment type="caution">
    <text evidence="6">The sequence shown here is derived from an EMBL/GenBank/DDBJ whole genome shotgun (WGS) entry which is preliminary data.</text>
</comment>
<dbReference type="Pfam" id="PF25872">
    <property type="entry name" value="HTH_77"/>
    <property type="match status" value="1"/>
</dbReference>
<dbReference type="InterPro" id="IPR001867">
    <property type="entry name" value="OmpR/PhoB-type_DNA-bd"/>
</dbReference>
<dbReference type="SUPFAM" id="SSF46894">
    <property type="entry name" value="C-terminal effector domain of the bipartite response regulators"/>
    <property type="match status" value="1"/>
</dbReference>
<feature type="DNA-binding region" description="OmpR/PhoB-type" evidence="3">
    <location>
        <begin position="1"/>
        <end position="96"/>
    </location>
</feature>
<dbReference type="Proteomes" id="UP000294947">
    <property type="component" value="Unassembled WGS sequence"/>
</dbReference>
<dbReference type="Pfam" id="PF03704">
    <property type="entry name" value="BTAD"/>
    <property type="match status" value="1"/>
</dbReference>
<evidence type="ECO:0000256" key="2">
    <source>
        <dbReference type="ARBA" id="ARBA00023125"/>
    </source>
</evidence>
<evidence type="ECO:0000256" key="3">
    <source>
        <dbReference type="PROSITE-ProRule" id="PRU01091"/>
    </source>
</evidence>
<sequence>MRFGVLGPLAVWTDDGTPVHVPEAKVRALLADLLLAGGRLLSTDRLIEDLWGAAPPGKPVPSLRAKVSQLRRVLDEAEPGGRGLVEFRSGGYRLAVDADAVDIGGFAALTARARAADPRTRAALLTEALDLWRGEALADFADEPFAIPAATELHEQQLAAREDRAAARLELGEHAEVVTELAGFSARHPQRERLHAIYLRALYGSGRQAEALKAYERLRTRLADELGVDPSPELSALHQSMLRQEPRLNAPRGDVRGNLPAPVSALIGRDGAPESLHALLDAERLVTLTGPGGVGKTRLSLAAAHAAAGSFPGGAWLVELASVDAAAGVAGVADGVAAALGLRDEVSRSGLDSVARLSEALRSKNLLIVLDNCEHLVDAAAALAEGLLAAAPGLRLLATSREPLHLPGERLWAVPTLDLPAHATPEAVRQAGAARLFIARAVAASPGFAPDGLGEADAAAIAAICRRLDGLPLALELAASRVRGLGVRELAARLDDRFDLLTTRNRRAPTRHQTLRAVIDWSWDLLEPAEQIVLRRLAVHADGCTLAAAEAVCADERVPAAEVVDVLARLVDRSLVAVGFPDGRPRFRLLESVADYSREKLAEAAETDDLRLRARRYYAAFAERADTGLRSAEQRDWLRGFEPELPNLRASLDDALHHQDAVPIRQLAGATSWYLFLTGRLREAHQLLHAVAGRSAVLAAWRDGMAVLCGMDRHAARERPGIASAVDRARAEWFIDYAHVDLGDFSGGAEVLDGALRACRDAGDRWGAAAVLSNRARRAFVRGDLAAARTDATEALALFGELGDQWGRLQATAPLAGLAEITGDYAQAERMHRDGLRIAEDLGLCSEAADQLSGLGRIALLTGDLAAAEAHHRRAAELAAEVNDPQSEVYAEFGLALTARRRGHLDEAERLWQRQLTWSRQAADDPGAALALSELGFIAELRDAPETARNLHAEGLALARGTGDPRAVALALEGLAGAEALAGEAAAAARLLGRAAAARESVGAPLPPAERHDVDRIAARAREATSPAVFDAEFSAGRATGPAPAQHSS</sequence>
<feature type="region of interest" description="Disordered" evidence="4">
    <location>
        <begin position="1029"/>
        <end position="1049"/>
    </location>
</feature>
<keyword evidence="7" id="KW-1185">Reference proteome</keyword>
<dbReference type="Gene3D" id="1.10.10.10">
    <property type="entry name" value="Winged helix-like DNA-binding domain superfamily/Winged helix DNA-binding domain"/>
    <property type="match status" value="1"/>
</dbReference>
<dbReference type="GO" id="GO:0043531">
    <property type="term" value="F:ADP binding"/>
    <property type="evidence" value="ECO:0007669"/>
    <property type="project" value="InterPro"/>
</dbReference>
<dbReference type="SMART" id="SM01043">
    <property type="entry name" value="BTAD"/>
    <property type="match status" value="1"/>
</dbReference>
<name>A0A4R4YHD9_9PSEU</name>
<keyword evidence="2 3" id="KW-0238">DNA-binding</keyword>
<dbReference type="GO" id="GO:0003677">
    <property type="term" value="F:DNA binding"/>
    <property type="evidence" value="ECO:0007669"/>
    <property type="project" value="UniProtKB-UniRule"/>
</dbReference>
<dbReference type="PANTHER" id="PTHR47691:SF3">
    <property type="entry name" value="HTH-TYPE TRANSCRIPTIONAL REGULATOR RV0890C-RELATED"/>
    <property type="match status" value="1"/>
</dbReference>
<evidence type="ECO:0000259" key="5">
    <source>
        <dbReference type="PROSITE" id="PS51755"/>
    </source>
</evidence>
<dbReference type="PRINTS" id="PR00364">
    <property type="entry name" value="DISEASERSIST"/>
</dbReference>
<dbReference type="InterPro" id="IPR016032">
    <property type="entry name" value="Sig_transdc_resp-reg_C-effctor"/>
</dbReference>
<proteinExistence type="inferred from homology"/>
<reference evidence="6 7" key="1">
    <citation type="submission" date="2019-03" db="EMBL/GenBank/DDBJ databases">
        <title>Draft genome sequences of novel Actinobacteria.</title>
        <authorList>
            <person name="Sahin N."/>
            <person name="Ay H."/>
            <person name="Saygin H."/>
        </authorList>
    </citation>
    <scope>NUCLEOTIDE SEQUENCE [LARGE SCALE GENOMIC DNA]</scope>
    <source>
        <strain evidence="6 7">7K502</strain>
    </source>
</reference>
<dbReference type="InterPro" id="IPR036388">
    <property type="entry name" value="WH-like_DNA-bd_sf"/>
</dbReference>
<dbReference type="Pfam" id="PF00486">
    <property type="entry name" value="Trans_reg_C"/>
    <property type="match status" value="1"/>
</dbReference>
<dbReference type="PANTHER" id="PTHR47691">
    <property type="entry name" value="REGULATOR-RELATED"/>
    <property type="match status" value="1"/>
</dbReference>
<dbReference type="InterPro" id="IPR058852">
    <property type="entry name" value="HTH_77"/>
</dbReference>
<dbReference type="SMART" id="SM00862">
    <property type="entry name" value="Trans_reg_C"/>
    <property type="match status" value="1"/>
</dbReference>
<protein>
    <submittedName>
        <fullName evidence="6">AfsR/SARP family transcriptional regulator</fullName>
    </submittedName>
</protein>
<dbReference type="InterPro" id="IPR005158">
    <property type="entry name" value="BTAD"/>
</dbReference>
<dbReference type="PROSITE" id="PS51755">
    <property type="entry name" value="OMPR_PHOB"/>
    <property type="match status" value="1"/>
</dbReference>
<dbReference type="SUPFAM" id="SSF52540">
    <property type="entry name" value="P-loop containing nucleoside triphosphate hydrolases"/>
    <property type="match status" value="1"/>
</dbReference>
<dbReference type="InterPro" id="IPR011990">
    <property type="entry name" value="TPR-like_helical_dom_sf"/>
</dbReference>
<evidence type="ECO:0000256" key="1">
    <source>
        <dbReference type="ARBA" id="ARBA00005820"/>
    </source>
</evidence>
<dbReference type="GO" id="GO:0000160">
    <property type="term" value="P:phosphorelay signal transduction system"/>
    <property type="evidence" value="ECO:0007669"/>
    <property type="project" value="InterPro"/>
</dbReference>
<dbReference type="RefSeq" id="WP_132489786.1">
    <property type="nucleotide sequence ID" value="NZ_SMKW01000040.1"/>
</dbReference>
<dbReference type="AlphaFoldDB" id="A0A4R4YHD9"/>
<comment type="similarity">
    <text evidence="1">Belongs to the AfsR/DnrI/RedD regulatory family.</text>
</comment>
<dbReference type="SMART" id="SM00028">
    <property type="entry name" value="TPR"/>
    <property type="match status" value="3"/>
</dbReference>
<dbReference type="GO" id="GO:0006355">
    <property type="term" value="P:regulation of DNA-templated transcription"/>
    <property type="evidence" value="ECO:0007669"/>
    <property type="project" value="InterPro"/>
</dbReference>
<dbReference type="OrthoDB" id="9812579at2"/>
<dbReference type="InterPro" id="IPR002182">
    <property type="entry name" value="NB-ARC"/>
</dbReference>
<dbReference type="CDD" id="cd15831">
    <property type="entry name" value="BTAD"/>
    <property type="match status" value="1"/>
</dbReference>
<dbReference type="Gene3D" id="3.40.50.300">
    <property type="entry name" value="P-loop containing nucleotide triphosphate hydrolases"/>
    <property type="match status" value="1"/>
</dbReference>
<accession>A0A4R4YHD9</accession>
<evidence type="ECO:0000313" key="6">
    <source>
        <dbReference type="EMBL" id="TDD43349.1"/>
    </source>
</evidence>
<dbReference type="InterPro" id="IPR019734">
    <property type="entry name" value="TPR_rpt"/>
</dbReference>